<dbReference type="KEGG" id="kbs:EPA93_15590"/>
<accession>A0A4P6JPM7</accession>
<reference evidence="1 2" key="1">
    <citation type="submission" date="2019-01" db="EMBL/GenBank/DDBJ databases">
        <title>Ktedonosporobacter rubrisoli SCAWS-G2.</title>
        <authorList>
            <person name="Huang Y."/>
            <person name="Yan B."/>
        </authorList>
    </citation>
    <scope>NUCLEOTIDE SEQUENCE [LARGE SCALE GENOMIC DNA]</scope>
    <source>
        <strain evidence="1 2">SCAWS-G2</strain>
    </source>
</reference>
<sequence length="69" mass="7547">MNIESIIQAWKAEEESGDEWSSSIPVIPVGEELTEQELEEVVGIGGVCTMCDQWFITISPVSHPGQTQA</sequence>
<proteinExistence type="predicted"/>
<dbReference type="Proteomes" id="UP000290365">
    <property type="component" value="Chromosome"/>
</dbReference>
<dbReference type="EMBL" id="CP035758">
    <property type="protein sequence ID" value="QBD77337.1"/>
    <property type="molecule type" value="Genomic_DNA"/>
</dbReference>
<gene>
    <name evidence="1" type="ORF">EPA93_15590</name>
</gene>
<organism evidence="1 2">
    <name type="scientific">Ktedonosporobacter rubrisoli</name>
    <dbReference type="NCBI Taxonomy" id="2509675"/>
    <lineage>
        <taxon>Bacteria</taxon>
        <taxon>Bacillati</taxon>
        <taxon>Chloroflexota</taxon>
        <taxon>Ktedonobacteria</taxon>
        <taxon>Ktedonobacterales</taxon>
        <taxon>Ktedonosporobacteraceae</taxon>
        <taxon>Ktedonosporobacter</taxon>
    </lineage>
</organism>
<dbReference type="AlphaFoldDB" id="A0A4P6JPM7"/>
<name>A0A4P6JPM7_KTERU</name>
<protein>
    <recommendedName>
        <fullName evidence="3">Mersacidin/lichenicidin family type 2 lantibiotic</fullName>
    </recommendedName>
</protein>
<evidence type="ECO:0000313" key="2">
    <source>
        <dbReference type="Proteomes" id="UP000290365"/>
    </source>
</evidence>
<dbReference type="RefSeq" id="WP_129888394.1">
    <property type="nucleotide sequence ID" value="NZ_CP035758.1"/>
</dbReference>
<evidence type="ECO:0000313" key="1">
    <source>
        <dbReference type="EMBL" id="QBD77337.1"/>
    </source>
</evidence>
<keyword evidence="2" id="KW-1185">Reference proteome</keyword>
<evidence type="ECO:0008006" key="3">
    <source>
        <dbReference type="Google" id="ProtNLM"/>
    </source>
</evidence>